<evidence type="ECO:0000313" key="2">
    <source>
        <dbReference type="EMBL" id="CAF1168432.1"/>
    </source>
</evidence>
<comment type="caution">
    <text evidence="2">The sequence shown here is derived from an EMBL/GenBank/DDBJ whole genome shotgun (WGS) entry which is preliminary data.</text>
</comment>
<keyword evidence="3" id="KW-1185">Reference proteome</keyword>
<gene>
    <name evidence="2" type="ORF">XAT740_LOCUS21887</name>
</gene>
<evidence type="ECO:0000313" key="3">
    <source>
        <dbReference type="Proteomes" id="UP000663828"/>
    </source>
</evidence>
<name>A0A814TZN9_ADIRI</name>
<reference evidence="2" key="1">
    <citation type="submission" date="2021-02" db="EMBL/GenBank/DDBJ databases">
        <authorList>
            <person name="Nowell W R."/>
        </authorList>
    </citation>
    <scope>NUCLEOTIDE SEQUENCE</scope>
</reference>
<accession>A0A814TZN9</accession>
<evidence type="ECO:0000256" key="1">
    <source>
        <dbReference type="SAM" id="MobiDB-lite"/>
    </source>
</evidence>
<feature type="compositionally biased region" description="Basic and acidic residues" evidence="1">
    <location>
        <begin position="101"/>
        <end position="110"/>
    </location>
</feature>
<protein>
    <submittedName>
        <fullName evidence="2">Uncharacterized protein</fullName>
    </submittedName>
</protein>
<organism evidence="2 3">
    <name type="scientific">Adineta ricciae</name>
    <name type="common">Rotifer</name>
    <dbReference type="NCBI Taxonomy" id="249248"/>
    <lineage>
        <taxon>Eukaryota</taxon>
        <taxon>Metazoa</taxon>
        <taxon>Spiralia</taxon>
        <taxon>Gnathifera</taxon>
        <taxon>Rotifera</taxon>
        <taxon>Eurotatoria</taxon>
        <taxon>Bdelloidea</taxon>
        <taxon>Adinetida</taxon>
        <taxon>Adinetidae</taxon>
        <taxon>Adineta</taxon>
    </lineage>
</organism>
<dbReference type="Proteomes" id="UP000663828">
    <property type="component" value="Unassembled WGS sequence"/>
</dbReference>
<feature type="region of interest" description="Disordered" evidence="1">
    <location>
        <begin position="91"/>
        <end position="110"/>
    </location>
</feature>
<dbReference type="EMBL" id="CAJNOR010001589">
    <property type="protein sequence ID" value="CAF1168432.1"/>
    <property type="molecule type" value="Genomic_DNA"/>
</dbReference>
<dbReference type="AlphaFoldDB" id="A0A814TZN9"/>
<sequence length="110" mass="12696">MNRSSCQTWSTLDRIKKFFGYRSQIYQPVAKNDMEDMSSSMNIDTSCLNDPTSIEQTKSALIHHLNNIHMQQIQEILPLVDERVFHLNKVHPPASSYTNDTRPDADLLEC</sequence>
<proteinExistence type="predicted"/>